<evidence type="ECO:0000259" key="5">
    <source>
        <dbReference type="PROSITE" id="PS50931"/>
    </source>
</evidence>
<evidence type="ECO:0000256" key="4">
    <source>
        <dbReference type="ARBA" id="ARBA00023163"/>
    </source>
</evidence>
<keyword evidence="2" id="KW-0805">Transcription regulation</keyword>
<evidence type="ECO:0000313" key="6">
    <source>
        <dbReference type="EMBL" id="SEK94806.1"/>
    </source>
</evidence>
<dbReference type="GO" id="GO:0003677">
    <property type="term" value="F:DNA binding"/>
    <property type="evidence" value="ECO:0007669"/>
    <property type="project" value="UniProtKB-KW"/>
</dbReference>
<dbReference type="SUPFAM" id="SSF46785">
    <property type="entry name" value="Winged helix' DNA-binding domain"/>
    <property type="match status" value="1"/>
</dbReference>
<evidence type="ECO:0000313" key="7">
    <source>
        <dbReference type="Proteomes" id="UP000199120"/>
    </source>
</evidence>
<accession>A0A1H7L7V0</accession>
<evidence type="ECO:0000256" key="1">
    <source>
        <dbReference type="ARBA" id="ARBA00009437"/>
    </source>
</evidence>
<comment type="similarity">
    <text evidence="1">Belongs to the LysR transcriptional regulatory family.</text>
</comment>
<feature type="domain" description="HTH lysR-type" evidence="5">
    <location>
        <begin position="1"/>
        <end position="58"/>
    </location>
</feature>
<organism evidence="6 7">
    <name type="scientific">Paraburkholderia caballeronis</name>
    <dbReference type="NCBI Taxonomy" id="416943"/>
    <lineage>
        <taxon>Bacteria</taxon>
        <taxon>Pseudomonadati</taxon>
        <taxon>Pseudomonadota</taxon>
        <taxon>Betaproteobacteria</taxon>
        <taxon>Burkholderiales</taxon>
        <taxon>Burkholderiaceae</taxon>
        <taxon>Paraburkholderia</taxon>
    </lineage>
</organism>
<dbReference type="SUPFAM" id="SSF53850">
    <property type="entry name" value="Periplasmic binding protein-like II"/>
    <property type="match status" value="1"/>
</dbReference>
<dbReference type="EMBL" id="FOAJ01000004">
    <property type="protein sequence ID" value="SEK94806.1"/>
    <property type="molecule type" value="Genomic_DNA"/>
</dbReference>
<dbReference type="GO" id="GO:0003700">
    <property type="term" value="F:DNA-binding transcription factor activity"/>
    <property type="evidence" value="ECO:0007669"/>
    <property type="project" value="InterPro"/>
</dbReference>
<dbReference type="InterPro" id="IPR005119">
    <property type="entry name" value="LysR_subst-bd"/>
</dbReference>
<dbReference type="PROSITE" id="PS50931">
    <property type="entry name" value="HTH_LYSR"/>
    <property type="match status" value="1"/>
</dbReference>
<dbReference type="RefSeq" id="WP_090547979.1">
    <property type="nucleotide sequence ID" value="NZ_FNSR01000002.1"/>
</dbReference>
<dbReference type="Gene3D" id="3.40.190.290">
    <property type="match status" value="1"/>
</dbReference>
<proteinExistence type="inferred from homology"/>
<keyword evidence="7" id="KW-1185">Reference proteome</keyword>
<dbReference type="AlphaFoldDB" id="A0A1H7L7V0"/>
<dbReference type="STRING" id="416943.SAMN05445871_3961"/>
<dbReference type="Pfam" id="PF03466">
    <property type="entry name" value="LysR_substrate"/>
    <property type="match status" value="1"/>
</dbReference>
<reference evidence="7" key="1">
    <citation type="submission" date="2016-10" db="EMBL/GenBank/DDBJ databases">
        <authorList>
            <person name="Varghese N."/>
            <person name="Submissions S."/>
        </authorList>
    </citation>
    <scope>NUCLEOTIDE SEQUENCE [LARGE SCALE GENOMIC DNA]</scope>
    <source>
        <strain evidence="7">LMG 26416</strain>
    </source>
</reference>
<keyword evidence="3 6" id="KW-0238">DNA-binding</keyword>
<gene>
    <name evidence="6" type="ORF">SAMN05192542_104215</name>
</gene>
<dbReference type="InterPro" id="IPR036388">
    <property type="entry name" value="WH-like_DNA-bd_sf"/>
</dbReference>
<dbReference type="PRINTS" id="PR00039">
    <property type="entry name" value="HTHLYSR"/>
</dbReference>
<evidence type="ECO:0000256" key="2">
    <source>
        <dbReference type="ARBA" id="ARBA00023015"/>
    </source>
</evidence>
<dbReference type="Proteomes" id="UP000199120">
    <property type="component" value="Unassembled WGS sequence"/>
</dbReference>
<dbReference type="Pfam" id="PF00126">
    <property type="entry name" value="HTH_1"/>
    <property type="match status" value="1"/>
</dbReference>
<protein>
    <submittedName>
        <fullName evidence="6">DNA-binding transcriptional regulator, LysR family</fullName>
    </submittedName>
</protein>
<name>A0A1H7L7V0_9BURK</name>
<dbReference type="InterPro" id="IPR050950">
    <property type="entry name" value="HTH-type_LysR_regulators"/>
</dbReference>
<dbReference type="GO" id="GO:0005829">
    <property type="term" value="C:cytosol"/>
    <property type="evidence" value="ECO:0007669"/>
    <property type="project" value="TreeGrafter"/>
</dbReference>
<keyword evidence="4" id="KW-0804">Transcription</keyword>
<dbReference type="InterPro" id="IPR036390">
    <property type="entry name" value="WH_DNA-bd_sf"/>
</dbReference>
<dbReference type="Gene3D" id="1.10.10.10">
    <property type="entry name" value="Winged helix-like DNA-binding domain superfamily/Winged helix DNA-binding domain"/>
    <property type="match status" value="1"/>
</dbReference>
<dbReference type="OrthoDB" id="5671700at2"/>
<dbReference type="PANTHER" id="PTHR30419">
    <property type="entry name" value="HTH-TYPE TRANSCRIPTIONAL REGULATOR YBHD"/>
    <property type="match status" value="1"/>
</dbReference>
<dbReference type="FunFam" id="1.10.10.10:FF:000001">
    <property type="entry name" value="LysR family transcriptional regulator"/>
    <property type="match status" value="1"/>
</dbReference>
<sequence length="296" mass="32597">MDLRSLRIFVEVVRQGGFTDAAKVVFSTQSTVSKVVKQLEEELGCQLLDRSGKHIVPTPAGRLVHEHALEVLRIREALTGALDELHGVKRGIVRLGVPRVGSDLLFAPICARFRSQYPGIDVKITEDGSVRLREALQAGELDLAGLLLPVPDELEYVEMSCEPVVAILPREHPLARAEQLGLEDFRHLPVILFDSGFALHTMLVTGFKERDLAPKVITQSSQISFMIALAAAGLGATFMPRSVAVARMRPEIVIVPLDHPTLQWRMAIAWRRIGFLSTAAQAWANLAKEVLRPGTI</sequence>
<evidence type="ECO:0000256" key="3">
    <source>
        <dbReference type="ARBA" id="ARBA00023125"/>
    </source>
</evidence>
<dbReference type="InterPro" id="IPR000847">
    <property type="entry name" value="LysR_HTH_N"/>
</dbReference>
<dbReference type="PANTHER" id="PTHR30419:SF8">
    <property type="entry name" value="NITROGEN ASSIMILATION TRANSCRIPTIONAL ACTIVATOR-RELATED"/>
    <property type="match status" value="1"/>
</dbReference>